<dbReference type="AlphaFoldDB" id="A0AAV4APV2"/>
<proteinExistence type="predicted"/>
<evidence type="ECO:0000313" key="3">
    <source>
        <dbReference type="Proteomes" id="UP000735302"/>
    </source>
</evidence>
<organism evidence="2 3">
    <name type="scientific">Plakobranchus ocellatus</name>
    <dbReference type="NCBI Taxonomy" id="259542"/>
    <lineage>
        <taxon>Eukaryota</taxon>
        <taxon>Metazoa</taxon>
        <taxon>Spiralia</taxon>
        <taxon>Lophotrochozoa</taxon>
        <taxon>Mollusca</taxon>
        <taxon>Gastropoda</taxon>
        <taxon>Heterobranchia</taxon>
        <taxon>Euthyneura</taxon>
        <taxon>Panpulmonata</taxon>
        <taxon>Sacoglossa</taxon>
        <taxon>Placobranchoidea</taxon>
        <taxon>Plakobranchidae</taxon>
        <taxon>Plakobranchus</taxon>
    </lineage>
</organism>
<dbReference type="EMBL" id="BLXT01003952">
    <property type="protein sequence ID" value="GFO08334.1"/>
    <property type="molecule type" value="Genomic_DNA"/>
</dbReference>
<gene>
    <name evidence="2" type="ORF">PoB_003483900</name>
</gene>
<feature type="domain" description="Mutator-like transposase" evidence="1">
    <location>
        <begin position="52"/>
        <end position="122"/>
    </location>
</feature>
<dbReference type="Proteomes" id="UP000735302">
    <property type="component" value="Unassembled WGS sequence"/>
</dbReference>
<dbReference type="Pfam" id="PF20700">
    <property type="entry name" value="Mutator"/>
    <property type="match status" value="1"/>
</dbReference>
<protein>
    <recommendedName>
        <fullName evidence="1">Mutator-like transposase domain-containing protein</fullName>
    </recommendedName>
</protein>
<name>A0AAV4APV2_9GAST</name>
<keyword evidence="3" id="KW-1185">Reference proteome</keyword>
<reference evidence="2 3" key="1">
    <citation type="journal article" date="2021" name="Elife">
        <title>Chloroplast acquisition without the gene transfer in kleptoplastic sea slugs, Plakobranchus ocellatus.</title>
        <authorList>
            <person name="Maeda T."/>
            <person name="Takahashi S."/>
            <person name="Yoshida T."/>
            <person name="Shimamura S."/>
            <person name="Takaki Y."/>
            <person name="Nagai Y."/>
            <person name="Toyoda A."/>
            <person name="Suzuki Y."/>
            <person name="Arimoto A."/>
            <person name="Ishii H."/>
            <person name="Satoh N."/>
            <person name="Nishiyama T."/>
            <person name="Hasebe M."/>
            <person name="Maruyama T."/>
            <person name="Minagawa J."/>
            <person name="Obokata J."/>
            <person name="Shigenobu S."/>
        </authorList>
    </citation>
    <scope>NUCLEOTIDE SEQUENCE [LARGE SCALE GENOMIC DNA]</scope>
</reference>
<dbReference type="InterPro" id="IPR049012">
    <property type="entry name" value="Mutator_transp_dom"/>
</dbReference>
<comment type="caution">
    <text evidence="2">The sequence shown here is derived from an EMBL/GenBank/DDBJ whole genome shotgun (WGS) entry which is preliminary data.</text>
</comment>
<evidence type="ECO:0000259" key="1">
    <source>
        <dbReference type="Pfam" id="PF20700"/>
    </source>
</evidence>
<accession>A0AAV4APV2</accession>
<sequence length="122" mass="13739">MIASISGVPTASLTPYKLGRLTSMEMTFLPYPALVGLLEGDRVEQNKIKKQGHLETNQEEGCDKNFDGTSGMMEVRVAEILWEGVERHKQRYVTLVSDRDSKACNRICEITPHGEVQIEKEE</sequence>
<evidence type="ECO:0000313" key="2">
    <source>
        <dbReference type="EMBL" id="GFO08334.1"/>
    </source>
</evidence>